<reference evidence="1" key="1">
    <citation type="journal article" date="2020" name="Stud. Mycol.">
        <title>101 Dothideomycetes genomes: a test case for predicting lifestyles and emergence of pathogens.</title>
        <authorList>
            <person name="Haridas S."/>
            <person name="Albert R."/>
            <person name="Binder M."/>
            <person name="Bloem J."/>
            <person name="Labutti K."/>
            <person name="Salamov A."/>
            <person name="Andreopoulos B."/>
            <person name="Baker S."/>
            <person name="Barry K."/>
            <person name="Bills G."/>
            <person name="Bluhm B."/>
            <person name="Cannon C."/>
            <person name="Castanera R."/>
            <person name="Culley D."/>
            <person name="Daum C."/>
            <person name="Ezra D."/>
            <person name="Gonzalez J."/>
            <person name="Henrissat B."/>
            <person name="Kuo A."/>
            <person name="Liang C."/>
            <person name="Lipzen A."/>
            <person name="Lutzoni F."/>
            <person name="Magnuson J."/>
            <person name="Mondo S."/>
            <person name="Nolan M."/>
            <person name="Ohm R."/>
            <person name="Pangilinan J."/>
            <person name="Park H.-J."/>
            <person name="Ramirez L."/>
            <person name="Alfaro M."/>
            <person name="Sun H."/>
            <person name="Tritt A."/>
            <person name="Yoshinaga Y."/>
            <person name="Zwiers L.-H."/>
            <person name="Turgeon B."/>
            <person name="Goodwin S."/>
            <person name="Spatafora J."/>
            <person name="Crous P."/>
            <person name="Grigoriev I."/>
        </authorList>
    </citation>
    <scope>NUCLEOTIDE SEQUENCE</scope>
    <source>
        <strain evidence="1">CBS 207.26</strain>
    </source>
</reference>
<dbReference type="EMBL" id="ML994669">
    <property type="protein sequence ID" value="KAF2179197.1"/>
    <property type="molecule type" value="Genomic_DNA"/>
</dbReference>
<dbReference type="AlphaFoldDB" id="A0A6A6DI75"/>
<dbReference type="Proteomes" id="UP000800200">
    <property type="component" value="Unassembled WGS sequence"/>
</dbReference>
<name>A0A6A6DI75_9PEZI</name>
<protein>
    <submittedName>
        <fullName evidence="1">Uncharacterized protein</fullName>
    </submittedName>
</protein>
<evidence type="ECO:0000313" key="1">
    <source>
        <dbReference type="EMBL" id="KAF2179197.1"/>
    </source>
</evidence>
<sequence length="71" mass="7537">MPRSPSLEGTYQKERSLSATMMTVTKLLISRPHTAPPQPAFAMLVTYVRVAVTCPHSAPNSAALAVIGTLA</sequence>
<accession>A0A6A6DI75</accession>
<proteinExistence type="predicted"/>
<evidence type="ECO:0000313" key="2">
    <source>
        <dbReference type="Proteomes" id="UP000800200"/>
    </source>
</evidence>
<gene>
    <name evidence="1" type="ORF">K469DRAFT_717469</name>
</gene>
<organism evidence="1 2">
    <name type="scientific">Zopfia rhizophila CBS 207.26</name>
    <dbReference type="NCBI Taxonomy" id="1314779"/>
    <lineage>
        <taxon>Eukaryota</taxon>
        <taxon>Fungi</taxon>
        <taxon>Dikarya</taxon>
        <taxon>Ascomycota</taxon>
        <taxon>Pezizomycotina</taxon>
        <taxon>Dothideomycetes</taxon>
        <taxon>Dothideomycetes incertae sedis</taxon>
        <taxon>Zopfiaceae</taxon>
        <taxon>Zopfia</taxon>
    </lineage>
</organism>
<keyword evidence="2" id="KW-1185">Reference proteome</keyword>